<feature type="transmembrane region" description="Helical" evidence="1">
    <location>
        <begin position="12"/>
        <end position="33"/>
    </location>
</feature>
<sequence>MKYLRKIGKYIIYIEYLTYSICLINIIFIIFFNEYMPSFFRNPIFLLTILILLIAIPLLKRRLK</sequence>
<evidence type="ECO:0000313" key="2">
    <source>
        <dbReference type="EMBL" id="RHH47238.1"/>
    </source>
</evidence>
<dbReference type="Proteomes" id="UP000283329">
    <property type="component" value="Unassembled WGS sequence"/>
</dbReference>
<keyword evidence="1" id="KW-1133">Transmembrane helix</keyword>
<protein>
    <submittedName>
        <fullName evidence="2">Uncharacterized protein</fullName>
    </submittedName>
</protein>
<evidence type="ECO:0000313" key="3">
    <source>
        <dbReference type="Proteomes" id="UP000283329"/>
    </source>
</evidence>
<reference evidence="2 3" key="1">
    <citation type="submission" date="2018-08" db="EMBL/GenBank/DDBJ databases">
        <title>A genome reference for cultivated species of the human gut microbiota.</title>
        <authorList>
            <person name="Zou Y."/>
            <person name="Xue W."/>
            <person name="Luo G."/>
        </authorList>
    </citation>
    <scope>NUCLEOTIDE SEQUENCE [LARGE SCALE GENOMIC DNA]</scope>
    <source>
        <strain evidence="2 3">AM17-48</strain>
    </source>
</reference>
<evidence type="ECO:0000256" key="1">
    <source>
        <dbReference type="SAM" id="Phobius"/>
    </source>
</evidence>
<gene>
    <name evidence="2" type="ORF">DW206_09755</name>
</gene>
<keyword evidence="1" id="KW-0812">Transmembrane</keyword>
<organism evidence="2 3">
    <name type="scientific">Bacteroides ovatus</name>
    <dbReference type="NCBI Taxonomy" id="28116"/>
    <lineage>
        <taxon>Bacteria</taxon>
        <taxon>Pseudomonadati</taxon>
        <taxon>Bacteroidota</taxon>
        <taxon>Bacteroidia</taxon>
        <taxon>Bacteroidales</taxon>
        <taxon>Bacteroidaceae</taxon>
        <taxon>Bacteroides</taxon>
    </lineage>
</organism>
<dbReference type="EMBL" id="QRJR01000007">
    <property type="protein sequence ID" value="RHH47238.1"/>
    <property type="molecule type" value="Genomic_DNA"/>
</dbReference>
<comment type="caution">
    <text evidence="2">The sequence shown here is derived from an EMBL/GenBank/DDBJ whole genome shotgun (WGS) entry which is preliminary data.</text>
</comment>
<name>A0A3A9H579_BACOV</name>
<proteinExistence type="predicted"/>
<dbReference type="AlphaFoldDB" id="A0A3A9H579"/>
<accession>A0A3A9H579</accession>
<feature type="transmembrane region" description="Helical" evidence="1">
    <location>
        <begin position="39"/>
        <end position="59"/>
    </location>
</feature>
<keyword evidence="1" id="KW-0472">Membrane</keyword>